<keyword evidence="7" id="KW-0132">Cell division</keyword>
<comment type="subcellular location">
    <subcellularLocation>
        <location evidence="3">Chromosome</location>
        <location evidence="3">Centromere</location>
        <location evidence="3">Kinetochore</location>
    </subcellularLocation>
    <subcellularLocation>
        <location evidence="2">Cytoplasm</location>
        <location evidence="2">Cytoskeleton</location>
        <location evidence="2">Spindle</location>
    </subcellularLocation>
    <subcellularLocation>
        <location evidence="1">Nucleus</location>
    </subcellularLocation>
</comment>
<keyword evidence="6" id="KW-0963">Cytoplasm</keyword>
<dbReference type="Proteomes" id="UP001583186">
    <property type="component" value="Unassembled WGS sequence"/>
</dbReference>
<dbReference type="Pfam" id="PF08657">
    <property type="entry name" value="DASH_Spc34"/>
    <property type="match status" value="2"/>
</dbReference>
<evidence type="ECO:0000256" key="16">
    <source>
        <dbReference type="ARBA" id="ARBA00023328"/>
    </source>
</evidence>
<dbReference type="EMBL" id="JAWCUI010000013">
    <property type="protein sequence ID" value="KAL1899154.1"/>
    <property type="molecule type" value="Genomic_DNA"/>
</dbReference>
<keyword evidence="16" id="KW-0137">Centromere</keyword>
<evidence type="ECO:0000256" key="19">
    <source>
        <dbReference type="SAM" id="MobiDB-lite"/>
    </source>
</evidence>
<name>A0ABR3ZFL9_9PEZI</name>
<dbReference type="InterPro" id="IPR013966">
    <property type="entry name" value="Spc34"/>
</dbReference>
<comment type="similarity">
    <text evidence="4">Belongs to the DASH complex SPC34 family.</text>
</comment>
<evidence type="ECO:0000256" key="6">
    <source>
        <dbReference type="ARBA" id="ARBA00022490"/>
    </source>
</evidence>
<keyword evidence="5" id="KW-0158">Chromosome</keyword>
<keyword evidence="9" id="KW-0498">Mitosis</keyword>
<keyword evidence="12" id="KW-0175">Coiled coil</keyword>
<evidence type="ECO:0000256" key="9">
    <source>
        <dbReference type="ARBA" id="ARBA00022776"/>
    </source>
</evidence>
<evidence type="ECO:0000256" key="14">
    <source>
        <dbReference type="ARBA" id="ARBA00023242"/>
    </source>
</evidence>
<evidence type="ECO:0000313" key="21">
    <source>
        <dbReference type="Proteomes" id="UP001583186"/>
    </source>
</evidence>
<evidence type="ECO:0000256" key="4">
    <source>
        <dbReference type="ARBA" id="ARBA00008491"/>
    </source>
</evidence>
<evidence type="ECO:0000256" key="8">
    <source>
        <dbReference type="ARBA" id="ARBA00022701"/>
    </source>
</evidence>
<evidence type="ECO:0000256" key="18">
    <source>
        <dbReference type="ARBA" id="ARBA00044346"/>
    </source>
</evidence>
<evidence type="ECO:0000256" key="12">
    <source>
        <dbReference type="ARBA" id="ARBA00023054"/>
    </source>
</evidence>
<sequence length="269" mass="28957">MSHLMVHLDQISVSCQGIRSLPFLPPKVFTNALLYNDDITSLIRDTEAHERALFSVPAPPPAAKATLAETAAEAAYKAGEADSAVPSSKRRQTVFNVAAGEVTTGPPSARPSAAPRRQTAVAAVLGGDLHAQIGRRIGGGSGGGDVDVNILLKGAEKLCSVYALPGALERIPVLRQKHAQQTSTLTYYEAKVAEQAQRLEGMNRDRRGGDEDYDDDMSMAAATPAAADGPTEEDLRQEEDEIRELERKKKELQERLRAMDKDLGGLLNM</sequence>
<evidence type="ECO:0000313" key="20">
    <source>
        <dbReference type="EMBL" id="KAL1899154.1"/>
    </source>
</evidence>
<keyword evidence="13" id="KW-0206">Cytoskeleton</keyword>
<keyword evidence="8" id="KW-0493">Microtubule</keyword>
<comment type="caution">
    <text evidence="20">The sequence shown here is derived from an EMBL/GenBank/DDBJ whole genome shotgun (WGS) entry which is preliminary data.</text>
</comment>
<evidence type="ECO:0000256" key="15">
    <source>
        <dbReference type="ARBA" id="ARBA00023306"/>
    </source>
</evidence>
<evidence type="ECO:0000256" key="7">
    <source>
        <dbReference type="ARBA" id="ARBA00022618"/>
    </source>
</evidence>
<evidence type="ECO:0000256" key="13">
    <source>
        <dbReference type="ARBA" id="ARBA00023212"/>
    </source>
</evidence>
<feature type="compositionally biased region" description="Basic and acidic residues" evidence="19">
    <location>
        <begin position="201"/>
        <end position="210"/>
    </location>
</feature>
<keyword evidence="21" id="KW-1185">Reference proteome</keyword>
<keyword evidence="10" id="KW-0159">Chromosome partition</keyword>
<evidence type="ECO:0000256" key="17">
    <source>
        <dbReference type="ARBA" id="ARBA00044112"/>
    </source>
</evidence>
<keyword evidence="15" id="KW-0131">Cell cycle</keyword>
<organism evidence="20 21">
    <name type="scientific">Sporothrix stenoceras</name>
    <dbReference type="NCBI Taxonomy" id="5173"/>
    <lineage>
        <taxon>Eukaryota</taxon>
        <taxon>Fungi</taxon>
        <taxon>Dikarya</taxon>
        <taxon>Ascomycota</taxon>
        <taxon>Pezizomycotina</taxon>
        <taxon>Sordariomycetes</taxon>
        <taxon>Sordariomycetidae</taxon>
        <taxon>Ophiostomatales</taxon>
        <taxon>Ophiostomataceae</taxon>
        <taxon>Sporothrix</taxon>
    </lineage>
</organism>
<evidence type="ECO:0000256" key="11">
    <source>
        <dbReference type="ARBA" id="ARBA00022838"/>
    </source>
</evidence>
<evidence type="ECO:0000256" key="3">
    <source>
        <dbReference type="ARBA" id="ARBA00004629"/>
    </source>
</evidence>
<proteinExistence type="inferred from homology"/>
<evidence type="ECO:0000256" key="10">
    <source>
        <dbReference type="ARBA" id="ARBA00022829"/>
    </source>
</evidence>
<reference evidence="20 21" key="1">
    <citation type="journal article" date="2024" name="IMA Fungus">
        <title>IMA Genome - F19 : A genome assembly and annotation guide to empower mycologists, including annotated draft genome sequences of Ceratocystis pirilliformis, Diaporthe australafricana, Fusarium ophioides, Paecilomyces lecythidis, and Sporothrix stenoceras.</title>
        <authorList>
            <person name="Aylward J."/>
            <person name="Wilson A.M."/>
            <person name="Visagie C.M."/>
            <person name="Spraker J."/>
            <person name="Barnes I."/>
            <person name="Buitendag C."/>
            <person name="Ceriani C."/>
            <person name="Del Mar Angel L."/>
            <person name="du Plessis D."/>
            <person name="Fuchs T."/>
            <person name="Gasser K."/>
            <person name="Kramer D."/>
            <person name="Li W."/>
            <person name="Munsamy K."/>
            <person name="Piso A."/>
            <person name="Price J.L."/>
            <person name="Sonnekus B."/>
            <person name="Thomas C."/>
            <person name="van der Nest A."/>
            <person name="van Dijk A."/>
            <person name="van Heerden A."/>
            <person name="van Vuuren N."/>
            <person name="Yilmaz N."/>
            <person name="Duong T.A."/>
            <person name="van der Merwe N.A."/>
            <person name="Wingfield M.J."/>
            <person name="Wingfield B.D."/>
        </authorList>
    </citation>
    <scope>NUCLEOTIDE SEQUENCE [LARGE SCALE GENOMIC DNA]</scope>
    <source>
        <strain evidence="20 21">CMW 5346</strain>
    </source>
</reference>
<evidence type="ECO:0000256" key="2">
    <source>
        <dbReference type="ARBA" id="ARBA00004186"/>
    </source>
</evidence>
<keyword evidence="11" id="KW-0995">Kinetochore</keyword>
<keyword evidence="14" id="KW-0539">Nucleus</keyword>
<feature type="compositionally biased region" description="Low complexity" evidence="19">
    <location>
        <begin position="218"/>
        <end position="228"/>
    </location>
</feature>
<feature type="region of interest" description="Disordered" evidence="19">
    <location>
        <begin position="198"/>
        <end position="245"/>
    </location>
</feature>
<accession>A0ABR3ZFL9</accession>
<gene>
    <name evidence="20" type="ORF">Sste5346_003076</name>
</gene>
<feature type="compositionally biased region" description="Acidic residues" evidence="19">
    <location>
        <begin position="230"/>
        <end position="243"/>
    </location>
</feature>
<evidence type="ECO:0000256" key="5">
    <source>
        <dbReference type="ARBA" id="ARBA00022454"/>
    </source>
</evidence>
<evidence type="ECO:0000256" key="1">
    <source>
        <dbReference type="ARBA" id="ARBA00004123"/>
    </source>
</evidence>
<protein>
    <recommendedName>
        <fullName evidence="17">DASH complex subunit SPC34</fullName>
    </recommendedName>
    <alternativeName>
        <fullName evidence="18">Outer kinetochore protein SPC34</fullName>
    </alternativeName>
</protein>